<name>A0A6J5R2M2_9CAUD</name>
<sequence>MPWLDELTATPKKTPAPGAPSGGSWLDQLSNGTGQTMQSADALPSFIADDPARMAPMATQAGASLPTGDMDKVKFYASKRFPDMPIDQAVDQYFYKDDRLAYKGPGGKAFYEEPKMRLPTSGADVRADAKALASGIGPAMSLTGGTAAGLLASEMGPVASIGAATAGGTAMDLARQYLASKFAGEEKPGLDRALQAGGAGAEQGLAQILGNAFTKGAAFLGRTPTYDIPATSALRDAAQKFGISLTPAEETGNRTLLRRQKILGNSTEGENVFTDFYEGRNKDVGAAVKSMLNDISPAGSPRMASAEGVSGAKEAIDAESRALSAKASPLYKEAESGTVPMDQLTGGPAGERIKIAIDAVKGNKAYADSIKAMPDGTIPVVDAAKKWLDDEVKTAIRAGRDNEARLWSEAADELRTTADANVPKYGEARKIFEENVPTRTALKTGVVGDVASLEGPDALRAGSIIFGKGSSPEDVRFARQAFEKAGQIDKWDALTRSHLEQIFNEIPDSATGSITNIGGTFRKAVLGNERKRQIIEAALEHRPGVLSDFMDLSKVLDATGRAMKGESITAFAQAGQKELAKEGEGLLPKVLETVEIWRTPSRVAQYVADLNTSKYAARQAELFTTPEGRETLRELRRLGPGSAGAVMTLSHFLTRAGTATAGDLLEGDKNGPVSDYATGGKPTTKQGQR</sequence>
<accession>A0A6J5R2M2</accession>
<reference evidence="2" key="1">
    <citation type="submission" date="2020-05" db="EMBL/GenBank/DDBJ databases">
        <authorList>
            <person name="Chiriac C."/>
            <person name="Salcher M."/>
            <person name="Ghai R."/>
            <person name="Kavagutti S V."/>
        </authorList>
    </citation>
    <scope>NUCLEOTIDE SEQUENCE</scope>
</reference>
<feature type="compositionally biased region" description="Polar residues" evidence="1">
    <location>
        <begin position="27"/>
        <end position="37"/>
    </location>
</feature>
<organism evidence="2">
    <name type="scientific">uncultured Caudovirales phage</name>
    <dbReference type="NCBI Taxonomy" id="2100421"/>
    <lineage>
        <taxon>Viruses</taxon>
        <taxon>Duplodnaviria</taxon>
        <taxon>Heunggongvirae</taxon>
        <taxon>Uroviricota</taxon>
        <taxon>Caudoviricetes</taxon>
        <taxon>Peduoviridae</taxon>
        <taxon>Maltschvirus</taxon>
        <taxon>Maltschvirus maltsch</taxon>
    </lineage>
</organism>
<feature type="region of interest" description="Disordered" evidence="1">
    <location>
        <begin position="662"/>
        <end position="689"/>
    </location>
</feature>
<proteinExistence type="predicted"/>
<evidence type="ECO:0000313" key="2">
    <source>
        <dbReference type="EMBL" id="CAB4187781.1"/>
    </source>
</evidence>
<evidence type="ECO:0000256" key="1">
    <source>
        <dbReference type="SAM" id="MobiDB-lite"/>
    </source>
</evidence>
<gene>
    <name evidence="2" type="ORF">UFOVP1169_2</name>
</gene>
<protein>
    <submittedName>
        <fullName evidence="2">Uncharacterized protein</fullName>
    </submittedName>
</protein>
<dbReference type="EMBL" id="LR797114">
    <property type="protein sequence ID" value="CAB4187781.1"/>
    <property type="molecule type" value="Genomic_DNA"/>
</dbReference>
<feature type="region of interest" description="Disordered" evidence="1">
    <location>
        <begin position="1"/>
        <end position="37"/>
    </location>
</feature>